<sequence length="213" mass="23920">MICFQQVSKSYLIGRQVIQSMNFHIRSSEIVIINGNSGSGKSTLLKLICGLERPNSGDIFFCGKNITQIKHSEVSLLRRQMGIIFPDNPLLLNRTVYENVAIPLVITGASIKNIRRRISAALDKVSLLDKADNFIMQLSNSEKHRVCIARAIVNKPVVLLADEPTRNLDDVLSNSILRLFEEFNRFGVTIIIATHNMKLISGKYDRIINLQQG</sequence>
<evidence type="ECO:0000256" key="1">
    <source>
        <dbReference type="ARBA" id="ARBA00002579"/>
    </source>
</evidence>
<dbReference type="SMART" id="SM00382">
    <property type="entry name" value="AAA"/>
    <property type="match status" value="1"/>
</dbReference>
<keyword evidence="5 7" id="KW-0067">ATP-binding</keyword>
<dbReference type="PANTHER" id="PTHR24220">
    <property type="entry name" value="IMPORT ATP-BINDING PROTEIN"/>
    <property type="match status" value="1"/>
</dbReference>
<dbReference type="OrthoDB" id="9802264at2"/>
<dbReference type="Proteomes" id="UP000002427">
    <property type="component" value="Chromosome"/>
</dbReference>
<dbReference type="GO" id="GO:0005886">
    <property type="term" value="C:plasma membrane"/>
    <property type="evidence" value="ECO:0007669"/>
    <property type="project" value="UniProtKB-ARBA"/>
</dbReference>
<evidence type="ECO:0000256" key="5">
    <source>
        <dbReference type="ARBA" id="ARBA00022840"/>
    </source>
</evidence>
<keyword evidence="8" id="KW-1185">Reference proteome</keyword>
<reference evidence="7 8" key="1">
    <citation type="journal article" date="2006" name="PLoS Biol.">
        <title>Metabolic complementarity and genomics of the dual bacterial symbiosis of sharpshooters.</title>
        <authorList>
            <person name="Wu D."/>
            <person name="Daugherty S.C."/>
            <person name="Van Aken S.E."/>
            <person name="Pai G.H."/>
            <person name="Watkins K.L."/>
            <person name="Khouri H."/>
            <person name="Tallon L.J."/>
            <person name="Zaborsky J.M."/>
            <person name="Dunbar H.E."/>
            <person name="Tran P.L."/>
            <person name="Moran N.A."/>
            <person name="Eisen J.A."/>
        </authorList>
    </citation>
    <scope>NUCLEOTIDE SEQUENCE [LARGE SCALE GENOMIC DNA]</scope>
    <source>
        <strain evidence="7">Hc</strain>
    </source>
</reference>
<comment type="function">
    <text evidence="1">Part of the ABC transporter FtsEX involved in cellular division. Important for assembly or stability of the septal ring.</text>
</comment>
<keyword evidence="7" id="KW-0132">Cell division</keyword>
<dbReference type="InterPro" id="IPR027417">
    <property type="entry name" value="P-loop_NTPase"/>
</dbReference>
<dbReference type="STRING" id="374463.BCI_0057"/>
<evidence type="ECO:0000256" key="3">
    <source>
        <dbReference type="ARBA" id="ARBA00020019"/>
    </source>
</evidence>
<evidence type="ECO:0000259" key="6">
    <source>
        <dbReference type="PROSITE" id="PS50893"/>
    </source>
</evidence>
<dbReference type="GO" id="GO:0016887">
    <property type="term" value="F:ATP hydrolysis activity"/>
    <property type="evidence" value="ECO:0007669"/>
    <property type="project" value="InterPro"/>
</dbReference>
<keyword evidence="7" id="KW-0131">Cell cycle</keyword>
<gene>
    <name evidence="7" type="primary">ftsE</name>
    <name evidence="7" type="ordered locus">BCI_0057</name>
</gene>
<evidence type="ECO:0000313" key="7">
    <source>
        <dbReference type="EMBL" id="ABF14216.1"/>
    </source>
</evidence>
<dbReference type="GO" id="GO:0022857">
    <property type="term" value="F:transmembrane transporter activity"/>
    <property type="evidence" value="ECO:0007669"/>
    <property type="project" value="TreeGrafter"/>
</dbReference>
<organism evidence="7 8">
    <name type="scientific">Baumannia cicadellinicola subsp. Homalodisca coagulata</name>
    <dbReference type="NCBI Taxonomy" id="374463"/>
    <lineage>
        <taxon>Bacteria</taxon>
        <taxon>Pseudomonadati</taxon>
        <taxon>Pseudomonadota</taxon>
        <taxon>Gammaproteobacteria</taxon>
        <taxon>Candidatus Palibaumannia</taxon>
    </lineage>
</organism>
<dbReference type="InterPro" id="IPR015854">
    <property type="entry name" value="ABC_transpr_LolD-like"/>
</dbReference>
<evidence type="ECO:0000256" key="2">
    <source>
        <dbReference type="ARBA" id="ARBA00005417"/>
    </source>
</evidence>
<dbReference type="InterPro" id="IPR003439">
    <property type="entry name" value="ABC_transporter-like_ATP-bd"/>
</dbReference>
<feature type="domain" description="ABC transporter" evidence="6">
    <location>
        <begin position="2"/>
        <end position="213"/>
    </location>
</feature>
<dbReference type="GO" id="GO:0051301">
    <property type="term" value="P:cell division"/>
    <property type="evidence" value="ECO:0007669"/>
    <property type="project" value="UniProtKB-KW"/>
</dbReference>
<dbReference type="GO" id="GO:0005524">
    <property type="term" value="F:ATP binding"/>
    <property type="evidence" value="ECO:0007669"/>
    <property type="project" value="UniProtKB-KW"/>
</dbReference>
<protein>
    <recommendedName>
        <fullName evidence="3">Cell division ATP-binding protein FtsE</fullName>
    </recommendedName>
</protein>
<accession>Q1LU29</accession>
<dbReference type="HOGENOM" id="CLU_000604_1_22_6"/>
<name>Q1LU29_BAUCH</name>
<comment type="similarity">
    <text evidence="2">Belongs to the ABC transporter superfamily.</text>
</comment>
<evidence type="ECO:0000256" key="4">
    <source>
        <dbReference type="ARBA" id="ARBA00022741"/>
    </source>
</evidence>
<dbReference type="InterPro" id="IPR003593">
    <property type="entry name" value="AAA+_ATPase"/>
</dbReference>
<dbReference type="PROSITE" id="PS50893">
    <property type="entry name" value="ABC_TRANSPORTER_2"/>
    <property type="match status" value="1"/>
</dbReference>
<evidence type="ECO:0000313" key="8">
    <source>
        <dbReference type="Proteomes" id="UP000002427"/>
    </source>
</evidence>
<dbReference type="PANTHER" id="PTHR24220:SF470">
    <property type="entry name" value="CELL DIVISION ATP-BINDING PROTEIN FTSE"/>
    <property type="match status" value="1"/>
</dbReference>
<dbReference type="Gene3D" id="3.40.50.300">
    <property type="entry name" value="P-loop containing nucleotide triphosphate hydrolases"/>
    <property type="match status" value="1"/>
</dbReference>
<keyword evidence="4" id="KW-0547">Nucleotide-binding</keyword>
<dbReference type="SUPFAM" id="SSF52540">
    <property type="entry name" value="P-loop containing nucleoside triphosphate hydrolases"/>
    <property type="match status" value="1"/>
</dbReference>
<dbReference type="RefSeq" id="WP_011520268.1">
    <property type="nucleotide sequence ID" value="NC_007984.1"/>
</dbReference>
<dbReference type="AlphaFoldDB" id="Q1LU29"/>
<dbReference type="FunFam" id="3.40.50.300:FF:000056">
    <property type="entry name" value="Cell division ATP-binding protein FtsE"/>
    <property type="match status" value="1"/>
</dbReference>
<dbReference type="EMBL" id="CP000238">
    <property type="protein sequence ID" value="ABF14216.1"/>
    <property type="molecule type" value="Genomic_DNA"/>
</dbReference>
<proteinExistence type="inferred from homology"/>
<dbReference type="KEGG" id="bci:BCI_0057"/>
<dbReference type="Pfam" id="PF00005">
    <property type="entry name" value="ABC_tran"/>
    <property type="match status" value="1"/>
</dbReference>